<evidence type="ECO:0000313" key="4">
    <source>
        <dbReference type="WBParaSite" id="TMUE_3000014283.1"/>
    </source>
</evidence>
<proteinExistence type="predicted"/>
<dbReference type="SUPFAM" id="SSF51735">
    <property type="entry name" value="NAD(P)-binding Rossmann-fold domains"/>
    <property type="match status" value="1"/>
</dbReference>
<evidence type="ECO:0000256" key="1">
    <source>
        <dbReference type="ARBA" id="ARBA00023002"/>
    </source>
</evidence>
<sequence length="325" mass="36082">MYPDWQNWDFSRVLLTTTAVIGSASLISYALKIYRDKRIRLCPTRPSLHGKVYLITGGSSGIGFELAKELAKLGATTVIGSPSAETGMQAVQRIKKSCSDEEVPVHWLELHLDSFTDIYCFAKAFAEQFDTLDCLVNNAGIMHAPFRLTKDGVESHFAVNHLGHAYLTQLLANMLATTGLAGQPSRIVFTSSGKAKRAYDQSKLAGVLYARSLAREYHDSNAPVDVYLARPGFVRDTNLGRNVPALLRLLAKPLMWFFGITAKQAVQNLLYCCTAKLLSGAMYNNCEICPYDYNLVNEPNEAVITDYTRLLISDLIKKNHLEGYL</sequence>
<dbReference type="PANTHER" id="PTHR43157">
    <property type="entry name" value="PHOSPHATIDYLINOSITOL-GLYCAN BIOSYNTHESIS CLASS F PROTEIN-RELATED"/>
    <property type="match status" value="1"/>
</dbReference>
<dbReference type="WBParaSite" id="TMUE_3000014283.1">
    <property type="protein sequence ID" value="TMUE_3000014283.1"/>
    <property type="gene ID" value="WBGene00291671"/>
</dbReference>
<protein>
    <submittedName>
        <fullName evidence="4">Uncharacterized protein</fullName>
    </submittedName>
</protein>
<evidence type="ECO:0000313" key="3">
    <source>
        <dbReference type="Proteomes" id="UP000046395"/>
    </source>
</evidence>
<reference evidence="4" key="1">
    <citation type="submission" date="2019-12" db="UniProtKB">
        <authorList>
            <consortium name="WormBaseParasite"/>
        </authorList>
    </citation>
    <scope>IDENTIFICATION</scope>
</reference>
<evidence type="ECO:0000256" key="2">
    <source>
        <dbReference type="SAM" id="Phobius"/>
    </source>
</evidence>
<dbReference type="AlphaFoldDB" id="A0A5S6R4B5"/>
<accession>A0A5S6R4B5</accession>
<dbReference type="InterPro" id="IPR002347">
    <property type="entry name" value="SDR_fam"/>
</dbReference>
<keyword evidence="2" id="KW-0812">Transmembrane</keyword>
<name>A0A5S6R4B5_TRIMR</name>
<keyword evidence="1" id="KW-0560">Oxidoreductase</keyword>
<keyword evidence="3" id="KW-1185">Reference proteome</keyword>
<dbReference type="GO" id="GO:0016491">
    <property type="term" value="F:oxidoreductase activity"/>
    <property type="evidence" value="ECO:0007669"/>
    <property type="project" value="UniProtKB-KW"/>
</dbReference>
<dbReference type="Pfam" id="PF00106">
    <property type="entry name" value="adh_short"/>
    <property type="match status" value="1"/>
</dbReference>
<dbReference type="STRING" id="70415.A0A5S6R4B5"/>
<keyword evidence="2" id="KW-0472">Membrane</keyword>
<organism evidence="3 4">
    <name type="scientific">Trichuris muris</name>
    <name type="common">Mouse whipworm</name>
    <dbReference type="NCBI Taxonomy" id="70415"/>
    <lineage>
        <taxon>Eukaryota</taxon>
        <taxon>Metazoa</taxon>
        <taxon>Ecdysozoa</taxon>
        <taxon>Nematoda</taxon>
        <taxon>Enoplea</taxon>
        <taxon>Dorylaimia</taxon>
        <taxon>Trichinellida</taxon>
        <taxon>Trichuridae</taxon>
        <taxon>Trichuris</taxon>
    </lineage>
</organism>
<dbReference type="InterPro" id="IPR036291">
    <property type="entry name" value="NAD(P)-bd_dom_sf"/>
</dbReference>
<dbReference type="PRINTS" id="PR00081">
    <property type="entry name" value="GDHRDH"/>
</dbReference>
<dbReference type="Gene3D" id="3.40.50.720">
    <property type="entry name" value="NAD(P)-binding Rossmann-like Domain"/>
    <property type="match status" value="1"/>
</dbReference>
<keyword evidence="2" id="KW-1133">Transmembrane helix</keyword>
<dbReference type="Proteomes" id="UP000046395">
    <property type="component" value="Unassembled WGS sequence"/>
</dbReference>
<feature type="transmembrane region" description="Helical" evidence="2">
    <location>
        <begin position="12"/>
        <end position="31"/>
    </location>
</feature>
<dbReference type="PANTHER" id="PTHR43157:SF31">
    <property type="entry name" value="PHOSPHATIDYLINOSITOL-GLYCAN BIOSYNTHESIS CLASS F PROTEIN"/>
    <property type="match status" value="1"/>
</dbReference>